<comment type="caution">
    <text evidence="5">The sequence shown here is derived from an EMBL/GenBank/DDBJ whole genome shotgun (WGS) entry which is preliminary data.</text>
</comment>
<dbReference type="Pfam" id="PF20789">
    <property type="entry name" value="4HBT_3C"/>
    <property type="match status" value="1"/>
</dbReference>
<organism evidence="5 6">
    <name type="scientific">Orbilia ellipsospora</name>
    <dbReference type="NCBI Taxonomy" id="2528407"/>
    <lineage>
        <taxon>Eukaryota</taxon>
        <taxon>Fungi</taxon>
        <taxon>Dikarya</taxon>
        <taxon>Ascomycota</taxon>
        <taxon>Pezizomycotina</taxon>
        <taxon>Orbiliomycetes</taxon>
        <taxon>Orbiliales</taxon>
        <taxon>Orbiliaceae</taxon>
        <taxon>Orbilia</taxon>
    </lineage>
</organism>
<sequence>MQPQKETKPVESPILKQIAIRTLEKDPYASVSIVENHYLPSRSLSIFGGQVIGQAILAAHTTIENGLSIHSFHGKFIDRTDPSQPVVYKVSPLRTGNTVANYLVHAFQYTRLVFIATVSFHRFEKSPVLKYNQALATNFPDMSETVSVKRSDYYHAIFNDNMKENDEVLLAAMEVRHMLPNMKRVAADIGKLKRFFEEPSTVPIGGIGKGSRAIKESFRSGCLANLTIWTSIIDSKTIHQFMRVKGQLPTHPKYNAAAFGMASDAFSSQLPAVLVPHQDLAWMTSLDHVIYFHKPFDPTKWLAVQNKVAVADGGRSVIEMKYWDKSGDLVATVLQEGLFRGKSKSKL</sequence>
<dbReference type="AlphaFoldDB" id="A0AAV9XKC7"/>
<dbReference type="Proteomes" id="UP001365542">
    <property type="component" value="Unassembled WGS sequence"/>
</dbReference>
<proteinExistence type="inferred from homology"/>
<gene>
    <name evidence="5" type="ORF">TWF694_007171</name>
</gene>
<dbReference type="GO" id="GO:0006637">
    <property type="term" value="P:acyl-CoA metabolic process"/>
    <property type="evidence" value="ECO:0007669"/>
    <property type="project" value="InterPro"/>
</dbReference>
<dbReference type="GO" id="GO:0009062">
    <property type="term" value="P:fatty acid catabolic process"/>
    <property type="evidence" value="ECO:0007669"/>
    <property type="project" value="TreeGrafter"/>
</dbReference>
<dbReference type="EMBL" id="JAVHJO010000003">
    <property type="protein sequence ID" value="KAK6541357.1"/>
    <property type="molecule type" value="Genomic_DNA"/>
</dbReference>
<feature type="domain" description="Acyl-CoA thioesterase-like N-terminal HotDog" evidence="3">
    <location>
        <begin position="45"/>
        <end position="121"/>
    </location>
</feature>
<dbReference type="InterPro" id="IPR049450">
    <property type="entry name" value="ACOT8-like_C"/>
</dbReference>
<dbReference type="InterPro" id="IPR003703">
    <property type="entry name" value="Acyl_CoA_thio"/>
</dbReference>
<evidence type="ECO:0000256" key="2">
    <source>
        <dbReference type="ARBA" id="ARBA00022801"/>
    </source>
</evidence>
<name>A0AAV9XKC7_9PEZI</name>
<dbReference type="CDD" id="cd03444">
    <property type="entry name" value="Thioesterase_II_repeat1"/>
    <property type="match status" value="1"/>
</dbReference>
<evidence type="ECO:0008006" key="7">
    <source>
        <dbReference type="Google" id="ProtNLM"/>
    </source>
</evidence>
<dbReference type="CDD" id="cd03445">
    <property type="entry name" value="Thioesterase_II_repeat2"/>
    <property type="match status" value="1"/>
</dbReference>
<evidence type="ECO:0000313" key="6">
    <source>
        <dbReference type="Proteomes" id="UP001365542"/>
    </source>
</evidence>
<evidence type="ECO:0000259" key="3">
    <source>
        <dbReference type="Pfam" id="PF13622"/>
    </source>
</evidence>
<evidence type="ECO:0000259" key="4">
    <source>
        <dbReference type="Pfam" id="PF20789"/>
    </source>
</evidence>
<dbReference type="SUPFAM" id="SSF54637">
    <property type="entry name" value="Thioesterase/thiol ester dehydrase-isomerase"/>
    <property type="match status" value="2"/>
</dbReference>
<keyword evidence="6" id="KW-1185">Reference proteome</keyword>
<evidence type="ECO:0000313" key="5">
    <source>
        <dbReference type="EMBL" id="KAK6541357.1"/>
    </source>
</evidence>
<accession>A0AAV9XKC7</accession>
<dbReference type="Gene3D" id="2.40.160.210">
    <property type="entry name" value="Acyl-CoA thioesterase, double hotdog domain"/>
    <property type="match status" value="1"/>
</dbReference>
<comment type="similarity">
    <text evidence="1">Belongs to the C/M/P thioester hydrolase family.</text>
</comment>
<dbReference type="InterPro" id="IPR049449">
    <property type="entry name" value="TesB_ACOT8-like_N"/>
</dbReference>
<dbReference type="InterPro" id="IPR042171">
    <property type="entry name" value="Acyl-CoA_hotdog"/>
</dbReference>
<dbReference type="PANTHER" id="PTHR11066:SF35">
    <property type="entry name" value="ACYL-COA THIOESTERASE II"/>
    <property type="match status" value="1"/>
</dbReference>
<evidence type="ECO:0000256" key="1">
    <source>
        <dbReference type="ARBA" id="ARBA00006538"/>
    </source>
</evidence>
<dbReference type="PANTHER" id="PTHR11066">
    <property type="entry name" value="ACYL-COA THIOESTERASE"/>
    <property type="match status" value="1"/>
</dbReference>
<keyword evidence="2" id="KW-0378">Hydrolase</keyword>
<protein>
    <recommendedName>
        <fullName evidence="7">Acyl-CoA thioesterase II</fullName>
    </recommendedName>
</protein>
<dbReference type="InterPro" id="IPR029069">
    <property type="entry name" value="HotDog_dom_sf"/>
</dbReference>
<dbReference type="Pfam" id="PF13622">
    <property type="entry name" value="4HBT_3"/>
    <property type="match status" value="1"/>
</dbReference>
<reference evidence="5 6" key="1">
    <citation type="submission" date="2019-10" db="EMBL/GenBank/DDBJ databases">
        <authorList>
            <person name="Palmer J.M."/>
        </authorList>
    </citation>
    <scope>NUCLEOTIDE SEQUENCE [LARGE SCALE GENOMIC DNA]</scope>
    <source>
        <strain evidence="5 6">TWF694</strain>
    </source>
</reference>
<feature type="domain" description="Acyl-CoA thioesterase-like C-terminal" evidence="4">
    <location>
        <begin position="234"/>
        <end position="338"/>
    </location>
</feature>
<dbReference type="GO" id="GO:0005782">
    <property type="term" value="C:peroxisomal matrix"/>
    <property type="evidence" value="ECO:0007669"/>
    <property type="project" value="UniProtKB-SubCell"/>
</dbReference>
<dbReference type="GO" id="GO:0047617">
    <property type="term" value="F:fatty acyl-CoA hydrolase activity"/>
    <property type="evidence" value="ECO:0007669"/>
    <property type="project" value="InterPro"/>
</dbReference>